<evidence type="ECO:0000256" key="1">
    <source>
        <dbReference type="ARBA" id="ARBA00023254"/>
    </source>
</evidence>
<evidence type="ECO:0000256" key="3">
    <source>
        <dbReference type="SAM" id="MobiDB-lite"/>
    </source>
</evidence>
<dbReference type="InterPro" id="IPR013940">
    <property type="entry name" value="Spo22/ZIP4/TEX11"/>
</dbReference>
<dbReference type="Pfam" id="PF08631">
    <property type="entry name" value="SPO22"/>
    <property type="match status" value="1"/>
</dbReference>
<dbReference type="GO" id="GO:0009566">
    <property type="term" value="P:fertilization"/>
    <property type="evidence" value="ECO:0007669"/>
    <property type="project" value="Ensembl"/>
</dbReference>
<reference evidence="4" key="2">
    <citation type="submission" date="2025-08" db="UniProtKB">
        <authorList>
            <consortium name="Ensembl"/>
        </authorList>
    </citation>
    <scope>IDENTIFICATION</scope>
</reference>
<dbReference type="Gene3D" id="1.25.40.10">
    <property type="entry name" value="Tetratricopeptide repeat domain"/>
    <property type="match status" value="1"/>
</dbReference>
<name>A0A6I9LRS4_PERMB</name>
<dbReference type="GeneTree" id="ENSGT00390000006492"/>
<sequence length="947" mass="108526">MDDFVDLCFMDFKEIVKTLIITGDSWRLHEIIDRFFRSISIVNRESLAEIQNIQIEEIAVNLWNWTVTKRIELSVNESQTAKLCHIACKLVCMYGISVSSEEAIQRQTLMNMKTGKEWLDTGNAPIADEFFQAAMAGLEKLYVKLIQSCYTEANLTMHKITVEKGVFHVLSFQAESAVAQGDFQKASMCILRCKDMLMRLPEMTEYLHVLCYNLGVETGKQNKWKESSFWLSQSYEIGKMDKDSVEPEMLAKALRLLATVYLACDDEEYYNKALIAVLLANKEHLDPAGLFLKMRVLMKGKTCNGELLEAVMEILHLAMPLEFCLSITQFLIDNKRDSVGFCFLRIISDHFKLAEDSRKVLLFYIDILLQKDQDLIAEEKIKEILIGHQTRSQLTRDLVNWLHNILWGKATRSFKVQNYTDALHWYCYSLKLYKCDQEDLDLVKLKRNMASCYLHLKQLDKAKEAVTEAEQQDPTNIFTQFCIFKIAVMEGNSDRALQIVGTLKKLLIDEKRDDDGLFESEVSPTKILRLAIQFALQNGQQFVAGKALEYLSQLSEDPEEVLGALKCLVRIILPQVSHMPESENKKKVMDRLLTYLNTALLKFSQRFDEDPSALDSRVNGANWFRKIAWNLALQSEKDRETMKKFFMVSYKLSLFCPSDQGLLIAQKTCLLVAAAVDLEQGRKASTTYEQTRLLRMSLEQTQKCKIVWNLLKQTGDFSGDDCGAMLLLYEFEIKTKTNDPSLYSFLESVWRRPDIEGRTLETMALLAMDKPAHYPTIARKALKKLLLILKKKEPIDVLKYSECMRNLINLLVSDGVSNTVLYSLKEIWGHLKSALSLISQTEGYPEEEILWLMIKSWNIGILMYSRNKYESAQRWAGLALDFLGHLGSLKTNYEAKVNLLYVNLMEALDKGWELRSAEMAERLSTLAAPPEDPGSVPSTQTAAHNRL</sequence>
<dbReference type="InterPro" id="IPR011990">
    <property type="entry name" value="TPR-like_helical_dom_sf"/>
</dbReference>
<dbReference type="GO" id="GO:0000712">
    <property type="term" value="P:resolution of meiotic recombination intermediates"/>
    <property type="evidence" value="ECO:0007669"/>
    <property type="project" value="Ensembl"/>
</dbReference>
<reference evidence="4" key="3">
    <citation type="submission" date="2025-09" db="UniProtKB">
        <authorList>
            <consortium name="Ensembl"/>
        </authorList>
    </citation>
    <scope>IDENTIFICATION</scope>
</reference>
<dbReference type="SUPFAM" id="SSF48452">
    <property type="entry name" value="TPR-like"/>
    <property type="match status" value="1"/>
</dbReference>
<dbReference type="GO" id="GO:0000801">
    <property type="term" value="C:central element"/>
    <property type="evidence" value="ECO:0007669"/>
    <property type="project" value="Ensembl"/>
</dbReference>
<dbReference type="GO" id="GO:0035234">
    <property type="term" value="P:ectopic germ cell programmed cell death"/>
    <property type="evidence" value="ECO:0007669"/>
    <property type="project" value="Ensembl"/>
</dbReference>
<proteinExistence type="predicted"/>
<feature type="compositionally biased region" description="Polar residues" evidence="3">
    <location>
        <begin position="936"/>
        <end position="947"/>
    </location>
</feature>
<dbReference type="FunFam" id="1.25.40.10:FF:000739">
    <property type="entry name" value="Testis expressed 11"/>
    <property type="match status" value="1"/>
</dbReference>
<evidence type="ECO:0000313" key="4">
    <source>
        <dbReference type="Ensembl" id="ENSPEMP00000028735.1"/>
    </source>
</evidence>
<dbReference type="GO" id="GO:0007060">
    <property type="term" value="P:male meiosis chromosome segregation"/>
    <property type="evidence" value="ECO:0007669"/>
    <property type="project" value="Ensembl"/>
</dbReference>
<dbReference type="Ensembl" id="ENSPEMT00000033158.2">
    <property type="protein sequence ID" value="ENSPEMP00000028735.1"/>
    <property type="gene ID" value="ENSPEMG00000024188.2"/>
</dbReference>
<dbReference type="PANTHER" id="PTHR47083:SF1">
    <property type="entry name" value="TESTIS-EXPRESSED PROTEIN 11"/>
    <property type="match status" value="1"/>
</dbReference>
<evidence type="ECO:0000313" key="5">
    <source>
        <dbReference type="Proteomes" id="UP000694547"/>
    </source>
</evidence>
<dbReference type="GO" id="GO:0043066">
    <property type="term" value="P:negative regulation of apoptotic process"/>
    <property type="evidence" value="ECO:0007669"/>
    <property type="project" value="Ensembl"/>
</dbReference>
<dbReference type="InterPro" id="IPR042861">
    <property type="entry name" value="TEX11"/>
</dbReference>
<dbReference type="GO" id="GO:0051026">
    <property type="term" value="P:chiasma assembly"/>
    <property type="evidence" value="ECO:0007669"/>
    <property type="project" value="Ensembl"/>
</dbReference>
<protein>
    <recommendedName>
        <fullName evidence="2">Protein ZIP4 homolog</fullName>
    </recommendedName>
</protein>
<dbReference type="PANTHER" id="PTHR47083">
    <property type="entry name" value="TESTIS-EXPRESSED PROTEIN 11"/>
    <property type="match status" value="1"/>
</dbReference>
<dbReference type="SMART" id="SM00028">
    <property type="entry name" value="TPR"/>
    <property type="match status" value="2"/>
</dbReference>
<dbReference type="GO" id="GO:0006915">
    <property type="term" value="P:apoptotic process"/>
    <property type="evidence" value="ECO:0007669"/>
    <property type="project" value="Ensembl"/>
</dbReference>
<keyword evidence="1" id="KW-0469">Meiosis</keyword>
<dbReference type="GO" id="GO:0006311">
    <property type="term" value="P:meiotic gene conversion"/>
    <property type="evidence" value="ECO:0007669"/>
    <property type="project" value="Ensembl"/>
</dbReference>
<dbReference type="GO" id="GO:0051093">
    <property type="term" value="P:negative regulation of developmental process"/>
    <property type="evidence" value="ECO:0007669"/>
    <property type="project" value="Ensembl"/>
</dbReference>
<dbReference type="GO" id="GO:0008584">
    <property type="term" value="P:male gonad development"/>
    <property type="evidence" value="ECO:0007669"/>
    <property type="project" value="Ensembl"/>
</dbReference>
<organism evidence="4 5">
    <name type="scientific">Peromyscus maniculatus bairdii</name>
    <name type="common">Prairie deer mouse</name>
    <dbReference type="NCBI Taxonomy" id="230844"/>
    <lineage>
        <taxon>Eukaryota</taxon>
        <taxon>Metazoa</taxon>
        <taxon>Chordata</taxon>
        <taxon>Craniata</taxon>
        <taxon>Vertebrata</taxon>
        <taxon>Euteleostomi</taxon>
        <taxon>Mammalia</taxon>
        <taxon>Eutheria</taxon>
        <taxon>Euarchontoglires</taxon>
        <taxon>Glires</taxon>
        <taxon>Rodentia</taxon>
        <taxon>Myomorpha</taxon>
        <taxon>Muroidea</taxon>
        <taxon>Cricetidae</taxon>
        <taxon>Neotominae</taxon>
        <taxon>Peromyscus</taxon>
    </lineage>
</organism>
<evidence type="ECO:0000256" key="2">
    <source>
        <dbReference type="ARBA" id="ARBA00031845"/>
    </source>
</evidence>
<keyword evidence="5" id="KW-1185">Reference proteome</keyword>
<dbReference type="GO" id="GO:2000242">
    <property type="term" value="P:negative regulation of reproductive process"/>
    <property type="evidence" value="ECO:0007669"/>
    <property type="project" value="Ensembl"/>
</dbReference>
<accession>A0A6I9LRS4</accession>
<dbReference type="Proteomes" id="UP000694547">
    <property type="component" value="Chromosome X"/>
</dbReference>
<dbReference type="GO" id="GO:0007130">
    <property type="term" value="P:synaptonemal complex assembly"/>
    <property type="evidence" value="ECO:0007669"/>
    <property type="project" value="Ensembl"/>
</dbReference>
<dbReference type="InterPro" id="IPR019734">
    <property type="entry name" value="TPR_rpt"/>
</dbReference>
<feature type="region of interest" description="Disordered" evidence="3">
    <location>
        <begin position="925"/>
        <end position="947"/>
    </location>
</feature>
<dbReference type="AlphaFoldDB" id="A0A6I9LRS4"/>
<reference evidence="4 5" key="1">
    <citation type="submission" date="2018-10" db="EMBL/GenBank/DDBJ databases">
        <title>Improved assembly of the deer mouse Peromyscus maniculatus genome.</title>
        <authorList>
            <person name="Lassance J.-M."/>
            <person name="Hoekstra H.E."/>
        </authorList>
    </citation>
    <scope>NUCLEOTIDE SEQUENCE [LARGE SCALE GENOMIC DNA]</scope>
</reference>